<evidence type="ECO:0000313" key="11">
    <source>
        <dbReference type="Proteomes" id="UP000256964"/>
    </source>
</evidence>
<comment type="similarity">
    <text evidence="4">Belongs to the ELP5 family.</text>
</comment>
<comment type="pathway">
    <text evidence="3">tRNA modification; 5-methoxycarbonylmethyl-2-thiouridine-tRNA biosynthesis.</text>
</comment>
<evidence type="ECO:0000256" key="8">
    <source>
        <dbReference type="ARBA" id="ARBA00023242"/>
    </source>
</evidence>
<evidence type="ECO:0000256" key="1">
    <source>
        <dbReference type="ARBA" id="ARBA00004123"/>
    </source>
</evidence>
<comment type="subcellular location">
    <subcellularLocation>
        <location evidence="2">Cytoplasm</location>
    </subcellularLocation>
    <subcellularLocation>
        <location evidence="1">Nucleus</location>
    </subcellularLocation>
</comment>
<dbReference type="Proteomes" id="UP000256964">
    <property type="component" value="Unassembled WGS sequence"/>
</dbReference>
<name>A0A371DTV9_9APHY</name>
<evidence type="ECO:0000256" key="2">
    <source>
        <dbReference type="ARBA" id="ARBA00004496"/>
    </source>
</evidence>
<evidence type="ECO:0000256" key="4">
    <source>
        <dbReference type="ARBA" id="ARBA00009567"/>
    </source>
</evidence>
<dbReference type="GO" id="GO:0005829">
    <property type="term" value="C:cytosol"/>
    <property type="evidence" value="ECO:0007669"/>
    <property type="project" value="TreeGrafter"/>
</dbReference>
<dbReference type="OrthoDB" id="166907at2759"/>
<dbReference type="GO" id="GO:0033588">
    <property type="term" value="C:elongator holoenzyme complex"/>
    <property type="evidence" value="ECO:0007669"/>
    <property type="project" value="InterPro"/>
</dbReference>
<protein>
    <recommendedName>
        <fullName evidence="5">Elongator complex protein 5</fullName>
    </recommendedName>
</protein>
<feature type="compositionally biased region" description="Acidic residues" evidence="9">
    <location>
        <begin position="344"/>
        <end position="360"/>
    </location>
</feature>
<keyword evidence="8" id="KW-0539">Nucleus</keyword>
<keyword evidence="11" id="KW-1185">Reference proteome</keyword>
<dbReference type="STRING" id="139420.A0A371DTV9"/>
<keyword evidence="7" id="KW-0819">tRNA processing</keyword>
<evidence type="ECO:0000256" key="9">
    <source>
        <dbReference type="SAM" id="MobiDB-lite"/>
    </source>
</evidence>
<evidence type="ECO:0000256" key="3">
    <source>
        <dbReference type="ARBA" id="ARBA00005043"/>
    </source>
</evidence>
<gene>
    <name evidence="10" type="ORF">OH76DRAFT_1396285</name>
</gene>
<organism evidence="10 11">
    <name type="scientific">Lentinus brumalis</name>
    <dbReference type="NCBI Taxonomy" id="2498619"/>
    <lineage>
        <taxon>Eukaryota</taxon>
        <taxon>Fungi</taxon>
        <taxon>Dikarya</taxon>
        <taxon>Basidiomycota</taxon>
        <taxon>Agaricomycotina</taxon>
        <taxon>Agaricomycetes</taxon>
        <taxon>Polyporales</taxon>
        <taxon>Polyporaceae</taxon>
        <taxon>Lentinus</taxon>
    </lineage>
</organism>
<feature type="region of interest" description="Disordered" evidence="9">
    <location>
        <begin position="323"/>
        <end position="360"/>
    </location>
</feature>
<accession>A0A371DTV9</accession>
<dbReference type="InterPro" id="IPR019519">
    <property type="entry name" value="Elp5"/>
</dbReference>
<dbReference type="Gene3D" id="3.40.50.300">
    <property type="entry name" value="P-loop containing nucleotide triphosphate hydrolases"/>
    <property type="match status" value="1"/>
</dbReference>
<evidence type="ECO:0000256" key="7">
    <source>
        <dbReference type="ARBA" id="ARBA00022694"/>
    </source>
</evidence>
<dbReference type="UniPathway" id="UPA00988"/>
<dbReference type="AlphaFoldDB" id="A0A371DTV9"/>
<dbReference type="InterPro" id="IPR027417">
    <property type="entry name" value="P-loop_NTPase"/>
</dbReference>
<dbReference type="GO" id="GO:0005634">
    <property type="term" value="C:nucleus"/>
    <property type="evidence" value="ECO:0007669"/>
    <property type="project" value="UniProtKB-SubCell"/>
</dbReference>
<dbReference type="GO" id="GO:0000049">
    <property type="term" value="F:tRNA binding"/>
    <property type="evidence" value="ECO:0007669"/>
    <property type="project" value="TreeGrafter"/>
</dbReference>
<dbReference type="EMBL" id="KZ857381">
    <property type="protein sequence ID" value="RDX55938.1"/>
    <property type="molecule type" value="Genomic_DNA"/>
</dbReference>
<dbReference type="Pfam" id="PF10483">
    <property type="entry name" value="Elong_Iki1"/>
    <property type="match status" value="1"/>
</dbReference>
<evidence type="ECO:0000256" key="5">
    <source>
        <dbReference type="ARBA" id="ARBA00020264"/>
    </source>
</evidence>
<dbReference type="PANTHER" id="PTHR15641">
    <property type="entry name" value="ELONGATOR COMPLEX PROTEIN 5"/>
    <property type="match status" value="1"/>
</dbReference>
<reference evidence="10 11" key="1">
    <citation type="journal article" date="2018" name="Biotechnol. Biofuels">
        <title>Integrative visual omics of the white-rot fungus Polyporus brumalis exposes the biotechnological potential of its oxidative enzymes for delignifying raw plant biomass.</title>
        <authorList>
            <person name="Miyauchi S."/>
            <person name="Rancon A."/>
            <person name="Drula E."/>
            <person name="Hage H."/>
            <person name="Chaduli D."/>
            <person name="Favel A."/>
            <person name="Grisel S."/>
            <person name="Henrissat B."/>
            <person name="Herpoel-Gimbert I."/>
            <person name="Ruiz-Duenas F.J."/>
            <person name="Chevret D."/>
            <person name="Hainaut M."/>
            <person name="Lin J."/>
            <person name="Wang M."/>
            <person name="Pangilinan J."/>
            <person name="Lipzen A."/>
            <person name="Lesage-Meessen L."/>
            <person name="Navarro D."/>
            <person name="Riley R."/>
            <person name="Grigoriev I.V."/>
            <person name="Zhou S."/>
            <person name="Raouche S."/>
            <person name="Rosso M.N."/>
        </authorList>
    </citation>
    <scope>NUCLEOTIDE SEQUENCE [LARGE SCALE GENOMIC DNA]</scope>
    <source>
        <strain evidence="10 11">BRFM 1820</strain>
    </source>
</reference>
<dbReference type="PANTHER" id="PTHR15641:SF1">
    <property type="entry name" value="ELONGATOR COMPLEX PROTEIN 5"/>
    <property type="match status" value="1"/>
</dbReference>
<keyword evidence="6" id="KW-0963">Cytoplasm</keyword>
<sequence length="360" mass="39234">MPLLLSSTLAQTSRNQHCLLLQSSTAQSCLPVLRAIVKRASERTRESTILFCFLYPPSSFLDPSRIQADHIRVVDRTANVPGYDDAFEVEKDWVAALKSQILDTVRSAPQGPLSVVIDSVDTLLSDVASLAETTQLLSEILGVVRSRGGSSRLVIHAVAPCPLISILTQTRFSPSLTHITAHPSALLTHLSSAYLTPPPPLSPPEKFWGVFIPIAERLYESEKLVFGQDGEGSGPQEFAVEVLVRGGTDGSGRRRGVERVLEGWSPAGGGPCELRDLENLKTLWTKKPVFEAQATADPTQNLSFNLNLTPEQQRSRAQVPLPYAHEGKHTETAQTPAAILYDPDSADDLDDDDPDEDLDI</sequence>
<evidence type="ECO:0000256" key="6">
    <source>
        <dbReference type="ARBA" id="ARBA00022490"/>
    </source>
</evidence>
<proteinExistence type="inferred from homology"/>
<evidence type="ECO:0000313" key="10">
    <source>
        <dbReference type="EMBL" id="RDX55938.1"/>
    </source>
</evidence>
<dbReference type="GO" id="GO:0002098">
    <property type="term" value="P:tRNA wobble uridine modification"/>
    <property type="evidence" value="ECO:0007669"/>
    <property type="project" value="InterPro"/>
</dbReference>